<dbReference type="GO" id="GO:0004497">
    <property type="term" value="F:monooxygenase activity"/>
    <property type="evidence" value="ECO:0007669"/>
    <property type="project" value="UniProtKB-KW"/>
</dbReference>
<keyword evidence="3" id="KW-0560">Oxidoreductase</keyword>
<dbReference type="InterPro" id="IPR002938">
    <property type="entry name" value="FAD-bd"/>
</dbReference>
<evidence type="ECO:0000256" key="5">
    <source>
        <dbReference type="SAM" id="MobiDB-lite"/>
    </source>
</evidence>
<name>A0A2S9Q9I5_9HYPH</name>
<evidence type="ECO:0000313" key="7">
    <source>
        <dbReference type="EMBL" id="PRH85954.1"/>
    </source>
</evidence>
<dbReference type="Pfam" id="PF01494">
    <property type="entry name" value="FAD_binding_3"/>
    <property type="match status" value="1"/>
</dbReference>
<keyword evidence="4 7" id="KW-0503">Monooxygenase</keyword>
<dbReference type="PANTHER" id="PTHR47178">
    <property type="entry name" value="MONOOXYGENASE, FAD-BINDING"/>
    <property type="match status" value="1"/>
</dbReference>
<feature type="region of interest" description="Disordered" evidence="5">
    <location>
        <begin position="93"/>
        <end position="112"/>
    </location>
</feature>
<accession>A0A2S9Q9I5</accession>
<dbReference type="SUPFAM" id="SSF51905">
    <property type="entry name" value="FAD/NAD(P)-binding domain"/>
    <property type="match status" value="1"/>
</dbReference>
<dbReference type="AlphaFoldDB" id="A0A2S9Q9I5"/>
<dbReference type="Pfam" id="PF13450">
    <property type="entry name" value="NAD_binding_8"/>
    <property type="match status" value="1"/>
</dbReference>
<proteinExistence type="predicted"/>
<dbReference type="InterPro" id="IPR036188">
    <property type="entry name" value="FAD/NAD-bd_sf"/>
</dbReference>
<evidence type="ECO:0000256" key="2">
    <source>
        <dbReference type="ARBA" id="ARBA00022827"/>
    </source>
</evidence>
<dbReference type="EMBL" id="PUEJ01000007">
    <property type="protein sequence ID" value="PRH85954.1"/>
    <property type="molecule type" value="Genomic_DNA"/>
</dbReference>
<evidence type="ECO:0000256" key="4">
    <source>
        <dbReference type="ARBA" id="ARBA00023033"/>
    </source>
</evidence>
<dbReference type="PANTHER" id="PTHR47178:SF5">
    <property type="entry name" value="FAD-BINDING DOMAIN-CONTAINING PROTEIN"/>
    <property type="match status" value="1"/>
</dbReference>
<gene>
    <name evidence="7" type="ORF">C5L14_19935</name>
</gene>
<dbReference type="Proteomes" id="UP000237682">
    <property type="component" value="Unassembled WGS sequence"/>
</dbReference>
<evidence type="ECO:0000313" key="8">
    <source>
        <dbReference type="Proteomes" id="UP000237682"/>
    </source>
</evidence>
<dbReference type="PRINTS" id="PR00420">
    <property type="entry name" value="RNGMNOXGNASE"/>
</dbReference>
<sequence length="397" mass="41941">MTRQPLHVVIIGAGLGGLCLAQGLRQQGISFDVYERDEAADSRTQGYRIRIDATGQQALAACLTPELNQLFRQTCAVSHSDGRFLDTQLGRVEGRPSGNWRPSAVGADPSGDGDLSANRLTLREILLCGIEDRVHFGKAFRRFDARNEGVVTIGFEDGTACEADILVAADGVNSTVRRQCLPLLAPKETGAVCIYGKSLPPSDGQVADTLLDGTSVIFADDFAVIVDAMTFRFPLAAAGLTPIADYLYWAVIGRRTSLGLDEAALREADGEALAARVQYLARSWTGGLRALFAEADRSTIAALAIRSADALPAWTPSCVTMLGDAIHAMSPAGGVGANTALDDAAHLATWLSMAAIGKSTLATAIAAYEDDLRRRANRAIAASLQGAHRLFGEGAAI</sequence>
<dbReference type="OrthoDB" id="9791689at2"/>
<keyword evidence="2" id="KW-0274">FAD</keyword>
<comment type="caution">
    <text evidence="7">The sequence shown here is derived from an EMBL/GenBank/DDBJ whole genome shotgun (WGS) entry which is preliminary data.</text>
</comment>
<dbReference type="RefSeq" id="WP_105863947.1">
    <property type="nucleotide sequence ID" value="NZ_PUEJ01000007.1"/>
</dbReference>
<protein>
    <submittedName>
        <fullName evidence="7">Monooxygenase</fullName>
    </submittedName>
</protein>
<dbReference type="GO" id="GO:0071949">
    <property type="term" value="F:FAD binding"/>
    <property type="evidence" value="ECO:0007669"/>
    <property type="project" value="InterPro"/>
</dbReference>
<reference evidence="7 8" key="1">
    <citation type="submission" date="2018-02" db="EMBL/GenBank/DDBJ databases">
        <title>Whole genome sequencing of endophytic bacterium.</title>
        <authorList>
            <person name="Eedara R."/>
            <person name="Podile A.R."/>
        </authorList>
    </citation>
    <scope>NUCLEOTIDE SEQUENCE [LARGE SCALE GENOMIC DNA]</scope>
    <source>
        <strain evidence="7 8">RP1T</strain>
    </source>
</reference>
<evidence type="ECO:0000259" key="6">
    <source>
        <dbReference type="Pfam" id="PF01494"/>
    </source>
</evidence>
<evidence type="ECO:0000256" key="3">
    <source>
        <dbReference type="ARBA" id="ARBA00023002"/>
    </source>
</evidence>
<keyword evidence="8" id="KW-1185">Reference proteome</keyword>
<feature type="domain" description="FAD-binding" evidence="6">
    <location>
        <begin position="319"/>
        <end position="381"/>
    </location>
</feature>
<keyword evidence="1" id="KW-0285">Flavoprotein</keyword>
<evidence type="ECO:0000256" key="1">
    <source>
        <dbReference type="ARBA" id="ARBA00022630"/>
    </source>
</evidence>
<dbReference type="Gene3D" id="3.50.50.60">
    <property type="entry name" value="FAD/NAD(P)-binding domain"/>
    <property type="match status" value="1"/>
</dbReference>
<organism evidence="7 8">
    <name type="scientific">Labrys okinawensis</name>
    <dbReference type="NCBI Taxonomy" id="346911"/>
    <lineage>
        <taxon>Bacteria</taxon>
        <taxon>Pseudomonadati</taxon>
        <taxon>Pseudomonadota</taxon>
        <taxon>Alphaproteobacteria</taxon>
        <taxon>Hyphomicrobiales</taxon>
        <taxon>Xanthobacteraceae</taxon>
        <taxon>Labrys</taxon>
    </lineage>
</organism>